<keyword evidence="1" id="KW-0472">Membrane</keyword>
<proteinExistence type="predicted"/>
<evidence type="ECO:0000313" key="2">
    <source>
        <dbReference type="EMBL" id="MPM47840.1"/>
    </source>
</evidence>
<name>A0A645A3S6_9ZZZZ</name>
<dbReference type="AlphaFoldDB" id="A0A645A3S6"/>
<protein>
    <submittedName>
        <fullName evidence="2">Uncharacterized protein</fullName>
    </submittedName>
</protein>
<evidence type="ECO:0000256" key="1">
    <source>
        <dbReference type="SAM" id="Phobius"/>
    </source>
</evidence>
<comment type="caution">
    <text evidence="2">The sequence shown here is derived from an EMBL/GenBank/DDBJ whole genome shotgun (WGS) entry which is preliminary data.</text>
</comment>
<accession>A0A645A3S6</accession>
<organism evidence="2">
    <name type="scientific">bioreactor metagenome</name>
    <dbReference type="NCBI Taxonomy" id="1076179"/>
    <lineage>
        <taxon>unclassified sequences</taxon>
        <taxon>metagenomes</taxon>
        <taxon>ecological metagenomes</taxon>
    </lineage>
</organism>
<feature type="transmembrane region" description="Helical" evidence="1">
    <location>
        <begin position="12"/>
        <end position="40"/>
    </location>
</feature>
<gene>
    <name evidence="2" type="ORF">SDC9_94561</name>
</gene>
<keyword evidence="1" id="KW-0812">Transmembrane</keyword>
<dbReference type="EMBL" id="VSSQ01011841">
    <property type="protein sequence ID" value="MPM47840.1"/>
    <property type="molecule type" value="Genomic_DNA"/>
</dbReference>
<sequence length="108" mass="12107">MRFLREKHRQLTSVATLLFFQMIISVVLLKHSVACIFFIADRFSDTLSAPFTAKRTRHASTVQILANSSEGFSGDNAVKYLANNRCSGGINLNTVLRYTISEQKPPVE</sequence>
<reference evidence="2" key="1">
    <citation type="submission" date="2019-08" db="EMBL/GenBank/DDBJ databases">
        <authorList>
            <person name="Kucharzyk K."/>
            <person name="Murdoch R.W."/>
            <person name="Higgins S."/>
            <person name="Loffler F."/>
        </authorList>
    </citation>
    <scope>NUCLEOTIDE SEQUENCE</scope>
</reference>
<keyword evidence="1" id="KW-1133">Transmembrane helix</keyword>